<name>A0ABR7FWQ0_9FIRM</name>
<protein>
    <submittedName>
        <fullName evidence="8">PTS sugar transporter</fullName>
    </submittedName>
</protein>
<evidence type="ECO:0000259" key="7">
    <source>
        <dbReference type="PROSITE" id="PS51099"/>
    </source>
</evidence>
<evidence type="ECO:0000256" key="6">
    <source>
        <dbReference type="ARBA" id="ARBA00022777"/>
    </source>
</evidence>
<keyword evidence="6" id="KW-0418">Kinase</keyword>
<keyword evidence="4" id="KW-0808">Transferase</keyword>
<evidence type="ECO:0000256" key="5">
    <source>
        <dbReference type="ARBA" id="ARBA00022683"/>
    </source>
</evidence>
<dbReference type="PROSITE" id="PS51099">
    <property type="entry name" value="PTS_EIIB_TYPE_2"/>
    <property type="match status" value="1"/>
</dbReference>
<proteinExistence type="predicted"/>
<dbReference type="NCBIfam" id="TIGR00829">
    <property type="entry name" value="FRU"/>
    <property type="match status" value="1"/>
</dbReference>
<evidence type="ECO:0000256" key="3">
    <source>
        <dbReference type="ARBA" id="ARBA00022597"/>
    </source>
</evidence>
<dbReference type="InterPro" id="IPR050864">
    <property type="entry name" value="Bacterial_PTS_Sugar_Transport"/>
</dbReference>
<dbReference type="InterPro" id="IPR036095">
    <property type="entry name" value="PTS_EIIB-like_sf"/>
</dbReference>
<dbReference type="InterPro" id="IPR013011">
    <property type="entry name" value="PTS_EIIB_2"/>
</dbReference>
<dbReference type="RefSeq" id="WP_024729036.1">
    <property type="nucleotide sequence ID" value="NZ_JACOOS010000024.1"/>
</dbReference>
<dbReference type="EMBL" id="JACOOS010000024">
    <property type="protein sequence ID" value="MBC5678906.1"/>
    <property type="molecule type" value="Genomic_DNA"/>
</dbReference>
<dbReference type="Gene3D" id="3.40.50.2300">
    <property type="match status" value="1"/>
</dbReference>
<keyword evidence="5" id="KW-0598">Phosphotransferase system</keyword>
<dbReference type="InterPro" id="IPR003353">
    <property type="entry name" value="PTS_IIB_fruc"/>
</dbReference>
<dbReference type="PANTHER" id="PTHR30505:SF0">
    <property type="entry name" value="FRUCTOSE-LIKE PTS SYSTEM EIIBC COMPONENT-RELATED"/>
    <property type="match status" value="1"/>
</dbReference>
<feature type="domain" description="PTS EIIB type-2" evidence="7">
    <location>
        <begin position="1"/>
        <end position="99"/>
    </location>
</feature>
<evidence type="ECO:0000313" key="8">
    <source>
        <dbReference type="EMBL" id="MBC5678906.1"/>
    </source>
</evidence>
<gene>
    <name evidence="8" type="ORF">H8S22_15400</name>
</gene>
<reference evidence="8 9" key="1">
    <citation type="submission" date="2020-08" db="EMBL/GenBank/DDBJ databases">
        <title>Genome public.</title>
        <authorList>
            <person name="Liu C."/>
            <person name="Sun Q."/>
        </authorList>
    </citation>
    <scope>NUCLEOTIDE SEQUENCE [LARGE SCALE GENOMIC DNA]</scope>
    <source>
        <strain evidence="8 9">NSJ-7</strain>
    </source>
</reference>
<evidence type="ECO:0000256" key="1">
    <source>
        <dbReference type="ARBA" id="ARBA00022448"/>
    </source>
</evidence>
<dbReference type="Proteomes" id="UP000635828">
    <property type="component" value="Unassembled WGS sequence"/>
</dbReference>
<sequence>MKLLCITKCPTGMVQTYVAAEQLESAAEALGYEIRTETHGAQGIGGEFTPEQIDEADYVIIASNTEVEKTTRFGNKKLLVVPLEDATNNAESVLGRVLEESETYEQSKKQFPKILK</sequence>
<keyword evidence="1" id="KW-0813">Transport</keyword>
<dbReference type="PANTHER" id="PTHR30505">
    <property type="entry name" value="FRUCTOSE-LIKE PERMEASE"/>
    <property type="match status" value="1"/>
</dbReference>
<keyword evidence="9" id="KW-1185">Reference proteome</keyword>
<keyword evidence="2" id="KW-0597">Phosphoprotein</keyword>
<comment type="caution">
    <text evidence="8">The sequence shown here is derived from an EMBL/GenBank/DDBJ whole genome shotgun (WGS) entry which is preliminary data.</text>
</comment>
<dbReference type="SUPFAM" id="SSF52794">
    <property type="entry name" value="PTS system IIB component-like"/>
    <property type="match status" value="1"/>
</dbReference>
<evidence type="ECO:0000313" key="9">
    <source>
        <dbReference type="Proteomes" id="UP000635828"/>
    </source>
</evidence>
<keyword evidence="3 8" id="KW-0762">Sugar transport</keyword>
<evidence type="ECO:0000256" key="2">
    <source>
        <dbReference type="ARBA" id="ARBA00022553"/>
    </source>
</evidence>
<accession>A0ABR7FWQ0</accession>
<dbReference type="InterPro" id="IPR003501">
    <property type="entry name" value="PTS_EIIB_2/3"/>
</dbReference>
<dbReference type="CDD" id="cd05569">
    <property type="entry name" value="PTS_IIB_fructose"/>
    <property type="match status" value="1"/>
</dbReference>
<dbReference type="Pfam" id="PF02302">
    <property type="entry name" value="PTS_IIB"/>
    <property type="match status" value="1"/>
</dbReference>
<evidence type="ECO:0000256" key="4">
    <source>
        <dbReference type="ARBA" id="ARBA00022679"/>
    </source>
</evidence>
<organism evidence="8 9">
    <name type="scientific">Anaerostipes hominis</name>
    <name type="common">ex Liu et al. 2021</name>
    <dbReference type="NCBI Taxonomy" id="2763018"/>
    <lineage>
        <taxon>Bacteria</taxon>
        <taxon>Bacillati</taxon>
        <taxon>Bacillota</taxon>
        <taxon>Clostridia</taxon>
        <taxon>Lachnospirales</taxon>
        <taxon>Lachnospiraceae</taxon>
        <taxon>Anaerostipes</taxon>
    </lineage>
</organism>